<reference evidence="2" key="1">
    <citation type="journal article" date="2013" name="Int. J. Syst. Evol. Microbiol.">
        <title>Aestuariibaculum suncheonense gen. nov., sp. nov., a marine bacterium of the family Flavobacteriaceae isolated from a tidal flat and emended descriptions of the genera Gaetbulibacter and Tamlana.</title>
        <authorList>
            <person name="Jeong S.H."/>
            <person name="Park M.S."/>
            <person name="Jin H.M."/>
            <person name="Lee K."/>
            <person name="Park W."/>
            <person name="Jeon C.O."/>
        </authorList>
    </citation>
    <scope>NUCLEOTIDE SEQUENCE</scope>
    <source>
        <strain evidence="2">SC17</strain>
    </source>
</reference>
<dbReference type="PANTHER" id="PTHR38342:SF1">
    <property type="entry name" value="SLR5037 PROTEIN"/>
    <property type="match status" value="1"/>
</dbReference>
<dbReference type="PIRSF" id="PIRSF021774">
    <property type="entry name" value="UCP021774"/>
    <property type="match status" value="1"/>
</dbReference>
<dbReference type="Proteomes" id="UP000602057">
    <property type="component" value="Unassembled WGS sequence"/>
</dbReference>
<dbReference type="CDD" id="cd14797">
    <property type="entry name" value="DUF302"/>
    <property type="match status" value="1"/>
</dbReference>
<reference evidence="2" key="2">
    <citation type="submission" date="2020-09" db="EMBL/GenBank/DDBJ databases">
        <authorList>
            <person name="Wu Z."/>
        </authorList>
    </citation>
    <scope>NUCLEOTIDE SEQUENCE</scope>
    <source>
        <strain evidence="2">SC17</strain>
    </source>
</reference>
<dbReference type="InterPro" id="IPR005180">
    <property type="entry name" value="DUF302"/>
</dbReference>
<dbReference type="RefSeq" id="WP_188214884.1">
    <property type="nucleotide sequence ID" value="NZ_BAABGH010000004.1"/>
</dbReference>
<dbReference type="Gene3D" id="3.30.310.70">
    <property type="entry name" value="TT1751-like domain"/>
    <property type="match status" value="1"/>
</dbReference>
<dbReference type="AlphaFoldDB" id="A0A8J6Q4Q4"/>
<proteinExistence type="predicted"/>
<evidence type="ECO:0000313" key="3">
    <source>
        <dbReference type="Proteomes" id="UP000602057"/>
    </source>
</evidence>
<accession>A0A8J6Q4Q4</accession>
<sequence>MSYYFSKILKEQDFDNAIEQVTLALKAEGFGVLTEIDITQTLKNKLGVDFKKYRILGACNPPYAYQALSHEDKIGLFLPCNVVVMENDNGAIEVAAVDPVASMIAVKNDSLGNVATEIQDKLKAVIDSLN</sequence>
<gene>
    <name evidence="2" type="ORF">ICJ84_03065</name>
</gene>
<name>A0A8J6Q4Q4_9FLAO</name>
<dbReference type="SUPFAM" id="SSF103247">
    <property type="entry name" value="TT1751-like"/>
    <property type="match status" value="1"/>
</dbReference>
<dbReference type="EMBL" id="JACVXC010000001">
    <property type="protein sequence ID" value="MBD0834412.1"/>
    <property type="molecule type" value="Genomic_DNA"/>
</dbReference>
<keyword evidence="3" id="KW-1185">Reference proteome</keyword>
<organism evidence="2 3">
    <name type="scientific">Aestuariibaculum suncheonense</name>
    <dbReference type="NCBI Taxonomy" id="1028745"/>
    <lineage>
        <taxon>Bacteria</taxon>
        <taxon>Pseudomonadati</taxon>
        <taxon>Bacteroidota</taxon>
        <taxon>Flavobacteriia</taxon>
        <taxon>Flavobacteriales</taxon>
        <taxon>Flavobacteriaceae</taxon>
    </lineage>
</organism>
<dbReference type="PANTHER" id="PTHR38342">
    <property type="entry name" value="SLR5037 PROTEIN"/>
    <property type="match status" value="1"/>
</dbReference>
<dbReference type="InterPro" id="IPR035923">
    <property type="entry name" value="TT1751-like_sf"/>
</dbReference>
<evidence type="ECO:0000313" key="2">
    <source>
        <dbReference type="EMBL" id="MBD0834412.1"/>
    </source>
</evidence>
<dbReference type="Pfam" id="PF03625">
    <property type="entry name" value="DUF302"/>
    <property type="match status" value="1"/>
</dbReference>
<evidence type="ECO:0000259" key="1">
    <source>
        <dbReference type="Pfam" id="PF03625"/>
    </source>
</evidence>
<comment type="caution">
    <text evidence="2">The sequence shown here is derived from an EMBL/GenBank/DDBJ whole genome shotgun (WGS) entry which is preliminary data.</text>
</comment>
<dbReference type="InterPro" id="IPR016796">
    <property type="entry name" value="UCP021774"/>
</dbReference>
<feature type="domain" description="DUF302" evidence="1">
    <location>
        <begin position="36"/>
        <end position="99"/>
    </location>
</feature>
<protein>
    <submittedName>
        <fullName evidence="2">DUF302 domain-containing protein</fullName>
    </submittedName>
</protein>